<dbReference type="Gene3D" id="3.40.50.150">
    <property type="entry name" value="Vaccinia Virus protein VP39"/>
    <property type="match status" value="1"/>
</dbReference>
<dbReference type="SUPFAM" id="SSF53335">
    <property type="entry name" value="S-adenosyl-L-methionine-dependent methyltransferases"/>
    <property type="match status" value="1"/>
</dbReference>
<name>A0ABQ6M9H1_9STRA</name>
<accession>A0ABQ6M9H1</accession>
<evidence type="ECO:0000256" key="7">
    <source>
        <dbReference type="ARBA" id="ARBA00043129"/>
    </source>
</evidence>
<dbReference type="InterPro" id="IPR008576">
    <property type="entry name" value="MeTrfase_NTM1"/>
</dbReference>
<keyword evidence="12" id="KW-1185">Reference proteome</keyword>
<organism evidence="11 12">
    <name type="scientific">Tetraparma gracilis</name>
    <dbReference type="NCBI Taxonomy" id="2962635"/>
    <lineage>
        <taxon>Eukaryota</taxon>
        <taxon>Sar</taxon>
        <taxon>Stramenopiles</taxon>
        <taxon>Ochrophyta</taxon>
        <taxon>Bolidophyceae</taxon>
        <taxon>Parmales</taxon>
        <taxon>Triparmaceae</taxon>
        <taxon>Tetraparma</taxon>
    </lineage>
</organism>
<protein>
    <recommendedName>
        <fullName evidence="6">Alpha N-terminal protein methyltransferase 1</fullName>
        <ecNumber evidence="5">2.1.1.244</ecNumber>
    </recommendedName>
    <alternativeName>
        <fullName evidence="7">X-Pro-Lys N-terminal protein methyltransferase 1</fullName>
    </alternativeName>
</protein>
<comment type="caution">
    <text evidence="11">The sequence shown here is derived from an EMBL/GenBank/DDBJ whole genome shotgun (WGS) entry which is preliminary data.</text>
</comment>
<evidence type="ECO:0000256" key="5">
    <source>
        <dbReference type="ARBA" id="ARBA00039112"/>
    </source>
</evidence>
<comment type="catalytic activity">
    <reaction evidence="8">
        <text>N-terminal L-seryl-L-prolyl-L-lysyl-[protein] + 3 S-adenosyl-L-methionine = N-terminal N,N,N-trimethyl-L-seryl-L-prolyl-L-lysyl-[protein] + 3 S-adenosyl-L-homocysteine + 3 H(+)</text>
        <dbReference type="Rhea" id="RHEA:54724"/>
        <dbReference type="Rhea" id="RHEA-COMP:13789"/>
        <dbReference type="Rhea" id="RHEA-COMP:13973"/>
        <dbReference type="ChEBI" id="CHEBI:15378"/>
        <dbReference type="ChEBI" id="CHEBI:57856"/>
        <dbReference type="ChEBI" id="CHEBI:59789"/>
        <dbReference type="ChEBI" id="CHEBI:138061"/>
        <dbReference type="ChEBI" id="CHEBI:138317"/>
        <dbReference type="EC" id="2.1.1.244"/>
    </reaction>
</comment>
<evidence type="ECO:0000256" key="10">
    <source>
        <dbReference type="ARBA" id="ARBA00048167"/>
    </source>
</evidence>
<dbReference type="CDD" id="cd02440">
    <property type="entry name" value="AdoMet_MTases"/>
    <property type="match status" value="1"/>
</dbReference>
<comment type="catalytic activity">
    <reaction evidence="9">
        <text>N-terminal L-prolyl-L-prolyl-L-lysyl-[protein] + 2 S-adenosyl-L-methionine = N-terminal N,N-dimethyl-L-prolyl-L-prolyl-L-lysyl-[protein] + 2 S-adenosyl-L-homocysteine + 2 H(+)</text>
        <dbReference type="Rhea" id="RHEA:54736"/>
        <dbReference type="Rhea" id="RHEA-COMP:13787"/>
        <dbReference type="Rhea" id="RHEA-COMP:13974"/>
        <dbReference type="ChEBI" id="CHEBI:15378"/>
        <dbReference type="ChEBI" id="CHEBI:57856"/>
        <dbReference type="ChEBI" id="CHEBI:59789"/>
        <dbReference type="ChEBI" id="CHEBI:138059"/>
        <dbReference type="ChEBI" id="CHEBI:138318"/>
        <dbReference type="EC" id="2.1.1.244"/>
    </reaction>
</comment>
<reference evidence="11 12" key="1">
    <citation type="journal article" date="2023" name="Commun. Biol.">
        <title>Genome analysis of Parmales, the sister group of diatoms, reveals the evolutionary specialization of diatoms from phago-mixotrophs to photoautotrophs.</title>
        <authorList>
            <person name="Ban H."/>
            <person name="Sato S."/>
            <person name="Yoshikawa S."/>
            <person name="Yamada K."/>
            <person name="Nakamura Y."/>
            <person name="Ichinomiya M."/>
            <person name="Sato N."/>
            <person name="Blanc-Mathieu R."/>
            <person name="Endo H."/>
            <person name="Kuwata A."/>
            <person name="Ogata H."/>
        </authorList>
    </citation>
    <scope>NUCLEOTIDE SEQUENCE [LARGE SCALE GENOMIC DNA]</scope>
</reference>
<gene>
    <name evidence="11" type="ORF">TeGR_g9132</name>
</gene>
<keyword evidence="4" id="KW-0949">S-adenosyl-L-methionine</keyword>
<evidence type="ECO:0000256" key="2">
    <source>
        <dbReference type="ARBA" id="ARBA00022603"/>
    </source>
</evidence>
<comment type="catalytic activity">
    <reaction evidence="10">
        <text>N-terminal L-alanyl-L-prolyl-L-lysyl-[protein] + 3 S-adenosyl-L-methionine = N-terminal N,N,N-trimethyl-L-alanyl-L-prolyl-L-lysyl-[protein] + 3 S-adenosyl-L-homocysteine + 3 H(+)</text>
        <dbReference type="Rhea" id="RHEA:54712"/>
        <dbReference type="Rhea" id="RHEA-COMP:13785"/>
        <dbReference type="Rhea" id="RHEA-COMP:13971"/>
        <dbReference type="ChEBI" id="CHEBI:15378"/>
        <dbReference type="ChEBI" id="CHEBI:57856"/>
        <dbReference type="ChEBI" id="CHEBI:59789"/>
        <dbReference type="ChEBI" id="CHEBI:138057"/>
        <dbReference type="ChEBI" id="CHEBI:138315"/>
        <dbReference type="EC" id="2.1.1.244"/>
    </reaction>
</comment>
<evidence type="ECO:0000313" key="11">
    <source>
        <dbReference type="EMBL" id="GMI22142.1"/>
    </source>
</evidence>
<evidence type="ECO:0000256" key="6">
    <source>
        <dbReference type="ARBA" id="ARBA00039449"/>
    </source>
</evidence>
<proteinExistence type="inferred from homology"/>
<sequence>MSAYAAPPTPPTPPATPSRAATLSAISAHLLALGQPESGSDSESNSYPTLASMWQTFRPLSAAGTPAGSWYSAAAAYWENEANCATDINGMLGGFAQLSPPDVRGSASFLARLREKGALPAPLGPVADIGAGIGRVTRDLLLPFGFPRVDLVEVSPRLSQASPDFVGEGAGRCRFFNVGMQDFEPRQEHYSCIWIQWVIGHLEDVDCVAFLSRCLRGLSQGGLLCVKDNTCTGTTFIVDTDDSSVTRSQAYLEKLFDLAGAEIVEKEIQTGFPEEIYPVPMYALRVKSSP</sequence>
<evidence type="ECO:0000313" key="12">
    <source>
        <dbReference type="Proteomes" id="UP001165060"/>
    </source>
</evidence>
<keyword evidence="3" id="KW-0808">Transferase</keyword>
<dbReference type="Pfam" id="PF05891">
    <property type="entry name" value="Methyltransf_PK"/>
    <property type="match status" value="1"/>
</dbReference>
<keyword evidence="2" id="KW-0489">Methyltransferase</keyword>
<evidence type="ECO:0000256" key="9">
    <source>
        <dbReference type="ARBA" id="ARBA00047885"/>
    </source>
</evidence>
<dbReference type="EMBL" id="BRYB01002586">
    <property type="protein sequence ID" value="GMI22142.1"/>
    <property type="molecule type" value="Genomic_DNA"/>
</dbReference>
<dbReference type="PANTHER" id="PTHR12753">
    <property type="entry name" value="AD-003 - RELATED"/>
    <property type="match status" value="1"/>
</dbReference>
<comment type="similarity">
    <text evidence="1">Belongs to the methyltransferase superfamily. NTM1 family.</text>
</comment>
<evidence type="ECO:0000256" key="3">
    <source>
        <dbReference type="ARBA" id="ARBA00022679"/>
    </source>
</evidence>
<dbReference type="PANTHER" id="PTHR12753:SF0">
    <property type="entry name" value="ALPHA N-TERMINAL PROTEIN METHYLTRANSFERASE 1"/>
    <property type="match status" value="1"/>
</dbReference>
<dbReference type="EC" id="2.1.1.244" evidence="5"/>
<evidence type="ECO:0000256" key="1">
    <source>
        <dbReference type="ARBA" id="ARBA00009059"/>
    </source>
</evidence>
<dbReference type="Proteomes" id="UP001165060">
    <property type="component" value="Unassembled WGS sequence"/>
</dbReference>
<evidence type="ECO:0000256" key="4">
    <source>
        <dbReference type="ARBA" id="ARBA00022691"/>
    </source>
</evidence>
<dbReference type="InterPro" id="IPR029063">
    <property type="entry name" value="SAM-dependent_MTases_sf"/>
</dbReference>
<evidence type="ECO:0000256" key="8">
    <source>
        <dbReference type="ARBA" id="ARBA00047306"/>
    </source>
</evidence>